<feature type="region of interest" description="Disordered" evidence="1">
    <location>
        <begin position="1"/>
        <end position="29"/>
    </location>
</feature>
<dbReference type="EMBL" id="CYRY02042866">
    <property type="protein sequence ID" value="VCX36838.1"/>
    <property type="molecule type" value="Genomic_DNA"/>
</dbReference>
<accession>A0A9X9M4X1</accession>
<evidence type="ECO:0000313" key="2">
    <source>
        <dbReference type="EMBL" id="VCX36838.1"/>
    </source>
</evidence>
<dbReference type="Proteomes" id="UP000269945">
    <property type="component" value="Unassembled WGS sequence"/>
</dbReference>
<proteinExistence type="predicted"/>
<protein>
    <submittedName>
        <fullName evidence="2">Uncharacterized protein</fullName>
    </submittedName>
</protein>
<name>A0A9X9M4X1_GULGU</name>
<sequence length="177" mass="19547">MVPASCCAVTMTPSLPKPSSPEQKFDPQPEPTVTFLFNLLSTAEPTESKELEEVLESQECQFLDKEDWGPRRTSKEISHLQSDCRRLWESLSTIQADNQALAEKLQNLPTLSYESLRKEAKALQEEVKAVVEGAQAVQEDAQAIQGWHCSRCTGSPTAACREEGHAFPGRSLSSPSL</sequence>
<keyword evidence="3" id="KW-1185">Reference proteome</keyword>
<comment type="caution">
    <text evidence="2">The sequence shown here is derived from an EMBL/GenBank/DDBJ whole genome shotgun (WGS) entry which is preliminary data.</text>
</comment>
<reference evidence="2 3" key="1">
    <citation type="submission" date="2018-10" db="EMBL/GenBank/DDBJ databases">
        <authorList>
            <person name="Ekblom R."/>
            <person name="Jareborg N."/>
        </authorList>
    </citation>
    <scope>NUCLEOTIDE SEQUENCE [LARGE SCALE GENOMIC DNA]</scope>
    <source>
        <tissue evidence="2">Muscle</tissue>
    </source>
</reference>
<dbReference type="AlphaFoldDB" id="A0A9X9M4X1"/>
<evidence type="ECO:0000313" key="3">
    <source>
        <dbReference type="Proteomes" id="UP000269945"/>
    </source>
</evidence>
<organism evidence="2 3">
    <name type="scientific">Gulo gulo</name>
    <name type="common">Wolverine</name>
    <name type="synonym">Gluton</name>
    <dbReference type="NCBI Taxonomy" id="48420"/>
    <lineage>
        <taxon>Eukaryota</taxon>
        <taxon>Metazoa</taxon>
        <taxon>Chordata</taxon>
        <taxon>Craniata</taxon>
        <taxon>Vertebrata</taxon>
        <taxon>Euteleostomi</taxon>
        <taxon>Mammalia</taxon>
        <taxon>Eutheria</taxon>
        <taxon>Laurasiatheria</taxon>
        <taxon>Carnivora</taxon>
        <taxon>Caniformia</taxon>
        <taxon>Musteloidea</taxon>
        <taxon>Mustelidae</taxon>
        <taxon>Guloninae</taxon>
        <taxon>Gulo</taxon>
    </lineage>
</organism>
<gene>
    <name evidence="2" type="ORF">BN2614_LOCUS10</name>
</gene>
<evidence type="ECO:0000256" key="1">
    <source>
        <dbReference type="SAM" id="MobiDB-lite"/>
    </source>
</evidence>